<dbReference type="Gene3D" id="3.40.1690.10">
    <property type="entry name" value="secretion proteins EscU"/>
    <property type="match status" value="1"/>
</dbReference>
<keyword evidence="15" id="KW-0969">Cilium</keyword>
<dbReference type="InterPro" id="IPR029025">
    <property type="entry name" value="T3SS_substrate_exporter_C"/>
</dbReference>
<dbReference type="GO" id="GO:0009306">
    <property type="term" value="P:protein secretion"/>
    <property type="evidence" value="ECO:0007669"/>
    <property type="project" value="InterPro"/>
</dbReference>
<dbReference type="Gene3D" id="6.10.250.2080">
    <property type="match status" value="1"/>
</dbReference>
<evidence type="ECO:0000256" key="2">
    <source>
        <dbReference type="ARBA" id="ARBA00010690"/>
    </source>
</evidence>
<keyword evidence="7 13" id="KW-1005">Bacterial flagellum biogenesis</keyword>
<protein>
    <recommendedName>
        <fullName evidence="3 13">Flagellar biosynthetic protein FlhB</fullName>
    </recommendedName>
</protein>
<comment type="similarity">
    <text evidence="2 13">Belongs to the type III secretion exporter family.</text>
</comment>
<keyword evidence="5 13" id="KW-1003">Cell membrane</keyword>
<dbReference type="InterPro" id="IPR006135">
    <property type="entry name" value="T3SS_substrate_exporter"/>
</dbReference>
<evidence type="ECO:0000313" key="15">
    <source>
        <dbReference type="EMBL" id="ARN75423.1"/>
    </source>
</evidence>
<evidence type="ECO:0000256" key="11">
    <source>
        <dbReference type="ARBA" id="ARBA00023225"/>
    </source>
</evidence>
<reference evidence="15 16" key="1">
    <citation type="submission" date="2016-11" db="EMBL/GenBank/DDBJ databases">
        <title>Trade-off between light-utilization and light-protection in marine flavobacteria.</title>
        <authorList>
            <person name="Kumagai Y."/>
        </authorList>
    </citation>
    <scope>NUCLEOTIDE SEQUENCE [LARGE SCALE GENOMIC DNA]</scope>
    <source>
        <strain evidence="15 16">NBRC 107125</strain>
    </source>
</reference>
<keyword evidence="15" id="KW-0282">Flagellum</keyword>
<evidence type="ECO:0000256" key="8">
    <source>
        <dbReference type="ARBA" id="ARBA00022927"/>
    </source>
</evidence>
<feature type="region of interest" description="Disordered" evidence="14">
    <location>
        <begin position="1"/>
        <end position="26"/>
    </location>
</feature>
<dbReference type="PRINTS" id="PR00950">
    <property type="entry name" value="TYPE3IMSPROT"/>
</dbReference>
<evidence type="ECO:0000256" key="4">
    <source>
        <dbReference type="ARBA" id="ARBA00022448"/>
    </source>
</evidence>
<keyword evidence="8 13" id="KW-0653">Protein transport</keyword>
<evidence type="ECO:0000256" key="7">
    <source>
        <dbReference type="ARBA" id="ARBA00022795"/>
    </source>
</evidence>
<keyword evidence="6 13" id="KW-0812">Transmembrane</keyword>
<evidence type="ECO:0000256" key="1">
    <source>
        <dbReference type="ARBA" id="ARBA00004651"/>
    </source>
</evidence>
<dbReference type="NCBIfam" id="TIGR00328">
    <property type="entry name" value="flhB"/>
    <property type="match status" value="1"/>
</dbReference>
<dbReference type="STRING" id="716816.BST96_15675"/>
<feature type="transmembrane region" description="Helical" evidence="13">
    <location>
        <begin position="144"/>
        <end position="170"/>
    </location>
</feature>
<organism evidence="15 16">
    <name type="scientific">Oceanicoccus sagamiensis</name>
    <dbReference type="NCBI Taxonomy" id="716816"/>
    <lineage>
        <taxon>Bacteria</taxon>
        <taxon>Pseudomonadati</taxon>
        <taxon>Pseudomonadota</taxon>
        <taxon>Gammaproteobacteria</taxon>
        <taxon>Cellvibrionales</taxon>
        <taxon>Spongiibacteraceae</taxon>
        <taxon>Oceanicoccus</taxon>
    </lineage>
</organism>
<evidence type="ECO:0000256" key="3">
    <source>
        <dbReference type="ARBA" id="ARBA00021622"/>
    </source>
</evidence>
<evidence type="ECO:0000256" key="9">
    <source>
        <dbReference type="ARBA" id="ARBA00022989"/>
    </source>
</evidence>
<comment type="subcellular location">
    <subcellularLocation>
        <location evidence="1">Cell membrane</location>
        <topology evidence="1">Multi-pass membrane protein</topology>
    </subcellularLocation>
</comment>
<dbReference type="PANTHER" id="PTHR30531:SF12">
    <property type="entry name" value="FLAGELLAR BIOSYNTHETIC PROTEIN FLHB"/>
    <property type="match status" value="1"/>
</dbReference>
<dbReference type="PANTHER" id="PTHR30531">
    <property type="entry name" value="FLAGELLAR BIOSYNTHETIC PROTEIN FLHB"/>
    <property type="match status" value="1"/>
</dbReference>
<feature type="transmembrane region" description="Helical" evidence="13">
    <location>
        <begin position="38"/>
        <end position="59"/>
    </location>
</feature>
<proteinExistence type="inferred from homology"/>
<feature type="compositionally biased region" description="Basic and acidic residues" evidence="14">
    <location>
        <begin position="7"/>
        <end position="24"/>
    </location>
</feature>
<dbReference type="GO" id="GO:0005886">
    <property type="term" value="C:plasma membrane"/>
    <property type="evidence" value="ECO:0007669"/>
    <property type="project" value="UniProtKB-SubCell"/>
</dbReference>
<dbReference type="OrthoDB" id="9807950at2"/>
<dbReference type="GO" id="GO:0044780">
    <property type="term" value="P:bacterial-type flagellum assembly"/>
    <property type="evidence" value="ECO:0007669"/>
    <property type="project" value="InterPro"/>
</dbReference>
<gene>
    <name evidence="13" type="primary">flhB</name>
    <name evidence="15" type="ORF">BST96_15675</name>
</gene>
<feature type="transmembrane region" description="Helical" evidence="13">
    <location>
        <begin position="190"/>
        <end position="212"/>
    </location>
</feature>
<evidence type="ECO:0000256" key="14">
    <source>
        <dbReference type="SAM" id="MobiDB-lite"/>
    </source>
</evidence>
<name>A0A1X9NNF3_9GAMM</name>
<accession>A0A1X9NNF3</accession>
<evidence type="ECO:0000256" key="12">
    <source>
        <dbReference type="ARBA" id="ARBA00025078"/>
    </source>
</evidence>
<evidence type="ECO:0000256" key="5">
    <source>
        <dbReference type="ARBA" id="ARBA00022475"/>
    </source>
</evidence>
<evidence type="ECO:0000256" key="10">
    <source>
        <dbReference type="ARBA" id="ARBA00023136"/>
    </source>
</evidence>
<keyword evidence="4 13" id="KW-0813">Transport</keyword>
<sequence length="386" mass="42315">MAENENGQEKTEEATPKRLEKARGEGQVARSKELTTTLVLLAGVGGLITLGGDLGHALMNFMRFNFTVSREAVFDTQLMMLHLSDTTYAAIEALLPFFGVVVVAALVGPTALGGFLFSGKALAPKLSRMNPIKGIQRMFSMNSLVELIKSIGKVVLVGSAAIAMLMLFYSEILGLSTENLKPALEHMLTIIAWSILAVSASMIFIAAIDVPYQIFDHSKKMKMTLQEVKDEMKDTEGKPEVKGKIRQLQREMAQRRMMEAVPEADVVITNPEHFSIALKYDVDGGGAPMVLAKGVDFMAIKIREIAKAHDIMILEAPPLARAIYFTTELDEEIPSALYLAVAQVLAYVFQLKAHKDGKGRRPKPLAEIVVPREAQYDVEGNPAPEQ</sequence>
<dbReference type="Pfam" id="PF01312">
    <property type="entry name" value="Bac_export_2"/>
    <property type="match status" value="1"/>
</dbReference>
<feature type="transmembrane region" description="Helical" evidence="13">
    <location>
        <begin position="97"/>
        <end position="123"/>
    </location>
</feature>
<dbReference type="SUPFAM" id="SSF160544">
    <property type="entry name" value="EscU C-terminal domain-like"/>
    <property type="match status" value="1"/>
</dbReference>
<dbReference type="InterPro" id="IPR006136">
    <property type="entry name" value="FlhB"/>
</dbReference>
<keyword evidence="10 13" id="KW-0472">Membrane</keyword>
<dbReference type="Proteomes" id="UP000193450">
    <property type="component" value="Chromosome"/>
</dbReference>
<dbReference type="AlphaFoldDB" id="A0A1X9NNF3"/>
<dbReference type="FunFam" id="3.40.1690.10:FF:000001">
    <property type="entry name" value="Flagellar biosynthetic protein FlhB"/>
    <property type="match status" value="1"/>
</dbReference>
<evidence type="ECO:0000256" key="13">
    <source>
        <dbReference type="RuleBase" id="RU364091"/>
    </source>
</evidence>
<dbReference type="RefSeq" id="WP_085759603.1">
    <property type="nucleotide sequence ID" value="NZ_CP019343.1"/>
</dbReference>
<comment type="function">
    <text evidence="12 13">Required for formation of the rod structure in the basal body of the flagellar apparatus. Together with FliI and FliH, may constitute the export apparatus of flagellin.</text>
</comment>
<keyword evidence="16" id="KW-1185">Reference proteome</keyword>
<dbReference type="EMBL" id="CP019343">
    <property type="protein sequence ID" value="ARN75423.1"/>
    <property type="molecule type" value="Genomic_DNA"/>
</dbReference>
<evidence type="ECO:0000313" key="16">
    <source>
        <dbReference type="Proteomes" id="UP000193450"/>
    </source>
</evidence>
<keyword evidence="11 13" id="KW-1006">Bacterial flagellum protein export</keyword>
<keyword evidence="9 13" id="KW-1133">Transmembrane helix</keyword>
<keyword evidence="15" id="KW-0966">Cell projection</keyword>
<evidence type="ECO:0000256" key="6">
    <source>
        <dbReference type="ARBA" id="ARBA00022692"/>
    </source>
</evidence>
<dbReference type="KEGG" id="osg:BST96_15675"/>